<feature type="domain" description="Phage shock protein PspC N-terminal" evidence="7">
    <location>
        <begin position="4"/>
        <end position="59"/>
    </location>
</feature>
<name>A0ABP9BNB8_9ACTN</name>
<keyword evidence="3 6" id="KW-0812">Transmembrane</keyword>
<evidence type="ECO:0000313" key="9">
    <source>
        <dbReference type="Proteomes" id="UP001501147"/>
    </source>
</evidence>
<evidence type="ECO:0000256" key="1">
    <source>
        <dbReference type="ARBA" id="ARBA00004162"/>
    </source>
</evidence>
<evidence type="ECO:0000256" key="2">
    <source>
        <dbReference type="ARBA" id="ARBA00022475"/>
    </source>
</evidence>
<dbReference type="InterPro" id="IPR007168">
    <property type="entry name" value="Phageshock_PspC_N"/>
</dbReference>
<accession>A0ABP9BNB8</accession>
<dbReference type="InterPro" id="IPR052027">
    <property type="entry name" value="PspC"/>
</dbReference>
<evidence type="ECO:0000313" key="8">
    <source>
        <dbReference type="EMBL" id="GAA4796716.1"/>
    </source>
</evidence>
<dbReference type="RefSeq" id="WP_256527217.1">
    <property type="nucleotide sequence ID" value="NZ_BAABJV010000029.1"/>
</dbReference>
<evidence type="ECO:0000256" key="5">
    <source>
        <dbReference type="ARBA" id="ARBA00023136"/>
    </source>
</evidence>
<keyword evidence="2" id="KW-1003">Cell membrane</keyword>
<comment type="subcellular location">
    <subcellularLocation>
        <location evidence="1">Cell membrane</location>
        <topology evidence="1">Single-pass membrane protein</topology>
    </subcellularLocation>
</comment>
<proteinExistence type="predicted"/>
<feature type="transmembrane region" description="Helical" evidence="6">
    <location>
        <begin position="33"/>
        <end position="56"/>
    </location>
</feature>
<evidence type="ECO:0000256" key="3">
    <source>
        <dbReference type="ARBA" id="ARBA00022692"/>
    </source>
</evidence>
<evidence type="ECO:0000259" key="7">
    <source>
        <dbReference type="Pfam" id="PF04024"/>
    </source>
</evidence>
<keyword evidence="4 6" id="KW-1133">Transmembrane helix</keyword>
<dbReference type="PANTHER" id="PTHR33885:SF3">
    <property type="entry name" value="PHAGE SHOCK PROTEIN C"/>
    <property type="match status" value="1"/>
</dbReference>
<dbReference type="PANTHER" id="PTHR33885">
    <property type="entry name" value="PHAGE SHOCK PROTEIN C"/>
    <property type="match status" value="1"/>
</dbReference>
<dbReference type="Proteomes" id="UP001501147">
    <property type="component" value="Unassembled WGS sequence"/>
</dbReference>
<keyword evidence="5 6" id="KW-0472">Membrane</keyword>
<evidence type="ECO:0000256" key="6">
    <source>
        <dbReference type="SAM" id="Phobius"/>
    </source>
</evidence>
<comment type="caution">
    <text evidence="8">The sequence shown here is derived from an EMBL/GenBank/DDBJ whole genome shotgun (WGS) entry which is preliminary data.</text>
</comment>
<organism evidence="8 9">
    <name type="scientific">Streptomyces sanyensis</name>
    <dbReference type="NCBI Taxonomy" id="568869"/>
    <lineage>
        <taxon>Bacteria</taxon>
        <taxon>Bacillati</taxon>
        <taxon>Actinomycetota</taxon>
        <taxon>Actinomycetes</taxon>
        <taxon>Kitasatosporales</taxon>
        <taxon>Streptomycetaceae</taxon>
        <taxon>Streptomyces</taxon>
    </lineage>
</organism>
<keyword evidence="9" id="KW-1185">Reference proteome</keyword>
<gene>
    <name evidence="8" type="ORF">GCM10023329_56960</name>
</gene>
<protein>
    <submittedName>
        <fullName evidence="8">PspC domain-containing protein</fullName>
    </submittedName>
</protein>
<evidence type="ECO:0000256" key="4">
    <source>
        <dbReference type="ARBA" id="ARBA00022989"/>
    </source>
</evidence>
<reference evidence="9" key="1">
    <citation type="journal article" date="2019" name="Int. J. Syst. Evol. Microbiol.">
        <title>The Global Catalogue of Microorganisms (GCM) 10K type strain sequencing project: providing services to taxonomists for standard genome sequencing and annotation.</title>
        <authorList>
            <consortium name="The Broad Institute Genomics Platform"/>
            <consortium name="The Broad Institute Genome Sequencing Center for Infectious Disease"/>
            <person name="Wu L."/>
            <person name="Ma J."/>
        </authorList>
    </citation>
    <scope>NUCLEOTIDE SEQUENCE [LARGE SCALE GENOMIC DNA]</scope>
    <source>
        <strain evidence="9">JCM 18324</strain>
    </source>
</reference>
<dbReference type="EMBL" id="BAABJV010000029">
    <property type="protein sequence ID" value="GAA4796716.1"/>
    <property type="molecule type" value="Genomic_DNA"/>
</dbReference>
<dbReference type="Pfam" id="PF04024">
    <property type="entry name" value="PspC"/>
    <property type="match status" value="1"/>
</dbReference>
<sequence length="66" mass="7165">MAALTRPSEGRMIAGVCAGLARRFGLSATTMRIIFLVSCLLPGPQFLLYLALWVLLPSEDKKAAAW</sequence>